<dbReference type="GeneID" id="45955865"/>
<dbReference type="EMBL" id="CP064931">
    <property type="protein sequence ID" value="QPK08159.1"/>
    <property type="molecule type" value="Genomic_DNA"/>
</dbReference>
<dbReference type="EMBL" id="CP013568">
    <property type="protein sequence ID" value="ANL83316.1"/>
    <property type="molecule type" value="Genomic_DNA"/>
</dbReference>
<protein>
    <submittedName>
        <fullName evidence="2">Uncharacterized protein</fullName>
    </submittedName>
</protein>
<dbReference type="RefSeq" id="WP_064824765.1">
    <property type="nucleotide sequence ID" value="NZ_CP013532.1"/>
</dbReference>
<dbReference type="Proteomes" id="UP000540266">
    <property type="component" value="Chromosome"/>
</dbReference>
<evidence type="ECO:0000313" key="2">
    <source>
        <dbReference type="EMBL" id="QPK08159.1"/>
    </source>
</evidence>
<evidence type="ECO:0000313" key="3">
    <source>
        <dbReference type="Proteomes" id="UP000078551"/>
    </source>
</evidence>
<accession>A0A192T5U5</accession>
<sequence length="123" mass="13388">MVESIVLGNWCKRLAASLVAIPLCGCDPIIQHFADVEVSGDYKAIASCAAQYLSGQYWLREDHDDTKQVRFLQGSQDKFQTIIEVVGSGAGRTHVSVSEWSIGGGSADLYESYFTYCASVTAK</sequence>
<dbReference type="AlphaFoldDB" id="A0A192T5U5"/>
<gene>
    <name evidence="1" type="ORF">AMC81_CH00493</name>
    <name evidence="2" type="ORF">HER27_017100</name>
</gene>
<keyword evidence="3" id="KW-1185">Reference proteome</keyword>
<evidence type="ECO:0000313" key="1">
    <source>
        <dbReference type="EMBL" id="ANL83316.1"/>
    </source>
</evidence>
<name>A0A192T5U5_9HYPH</name>
<organism evidence="2 4">
    <name type="scientific">Rhizobium phaseoli</name>
    <dbReference type="NCBI Taxonomy" id="396"/>
    <lineage>
        <taxon>Bacteria</taxon>
        <taxon>Pseudomonadati</taxon>
        <taxon>Pseudomonadota</taxon>
        <taxon>Alphaproteobacteria</taxon>
        <taxon>Hyphomicrobiales</taxon>
        <taxon>Rhizobiaceae</taxon>
        <taxon>Rhizobium/Agrobacterium group</taxon>
        <taxon>Rhizobium</taxon>
    </lineage>
</organism>
<reference evidence="1 3" key="1">
    <citation type="submission" date="2015-11" db="EMBL/GenBank/DDBJ databases">
        <title>The limits of bacterial species coexistence and the symbiotic plasmid transference in sympatric Rhizobium populations.</title>
        <authorList>
            <person name="Perez-Carrascal O.M."/>
            <person name="VanInsberghe D."/>
            <person name="Juarez S."/>
            <person name="Polz M.F."/>
            <person name="Vinuesa P."/>
            <person name="Gonzalez V."/>
        </authorList>
    </citation>
    <scope>NUCLEOTIDE SEQUENCE [LARGE SCALE GENOMIC DNA]</scope>
    <source>
        <strain evidence="1 3">N771</strain>
    </source>
</reference>
<reference evidence="2 4" key="2">
    <citation type="submission" date="2020-11" db="EMBL/GenBank/DDBJ databases">
        <title>Indigenous Rhizobia Nodulating Common beans in Western Kenya.</title>
        <authorList>
            <person name="Wekesa C.S."/>
            <person name="Oelmueller R."/>
            <person name="Furch A.C."/>
        </authorList>
    </citation>
    <scope>NUCLEOTIDE SEQUENCE [LARGE SCALE GENOMIC DNA]</scope>
    <source>
        <strain evidence="4">BS3</strain>
        <strain evidence="2">S3</strain>
    </source>
</reference>
<dbReference type="Proteomes" id="UP000078551">
    <property type="component" value="Chromosome"/>
</dbReference>
<dbReference type="STRING" id="396.AMC85_CH00494"/>
<proteinExistence type="predicted"/>
<evidence type="ECO:0000313" key="4">
    <source>
        <dbReference type="Proteomes" id="UP000540266"/>
    </source>
</evidence>